<evidence type="ECO:0000256" key="2">
    <source>
        <dbReference type="SAM" id="Phobius"/>
    </source>
</evidence>
<dbReference type="EMBL" id="JBJKFK010001356">
    <property type="protein sequence ID" value="KAL3313302.1"/>
    <property type="molecule type" value="Genomic_DNA"/>
</dbReference>
<keyword evidence="2" id="KW-1133">Transmembrane helix</keyword>
<keyword evidence="4" id="KW-1185">Reference proteome</keyword>
<proteinExistence type="predicted"/>
<feature type="compositionally biased region" description="Basic and acidic residues" evidence="1">
    <location>
        <begin position="386"/>
        <end position="404"/>
    </location>
</feature>
<keyword evidence="2" id="KW-0812">Transmembrane</keyword>
<feature type="region of interest" description="Disordered" evidence="1">
    <location>
        <begin position="386"/>
        <end position="418"/>
    </location>
</feature>
<sequence>MRVIPVPDPEALEDSWPAYEQPGQKDCQLDEDSPFQNNWSLLNGSSVLVHALRDFKPDVTVMFASDDRPQIRFYVNQSEHAYGRNLTRIYFAEMHSLALMLGPSQFGGHGPSGCSSETAPSDHSWKLPSLLGRGHGIQISICPGCQGPVNEGTLITAWRNSNFRNLILALAFQFSPQNPSLPGTLVRIVDRNSGMAIPHAEVRVEYFKETFSSGGKSRHGLVHLPLPGGRFSVRVTHPQYVTNETFVDIEFEFSFVRHKQRNNMAIIFLDKNHAAVGQRLRKRDFVILILCSLIMVMGLLVYVCCFCAVGQRDTTKMARRRRRQENCPESCEEDRQEEGLIQRMKAKASLHMSNSGGYQRVATQIDDHVKEREFLANKQKREGDRLLLQREEVEMSETTRRSERGTSNTDDLVEVKLI</sequence>
<gene>
    <name evidence="3" type="ORF">Ciccas_008098</name>
</gene>
<keyword evidence="2" id="KW-0472">Membrane</keyword>
<name>A0ABD2Q2C4_9PLAT</name>
<evidence type="ECO:0000313" key="4">
    <source>
        <dbReference type="Proteomes" id="UP001626550"/>
    </source>
</evidence>
<comment type="caution">
    <text evidence="3">The sequence shown here is derived from an EMBL/GenBank/DDBJ whole genome shotgun (WGS) entry which is preliminary data.</text>
</comment>
<dbReference type="AlphaFoldDB" id="A0ABD2Q2C4"/>
<feature type="region of interest" description="Disordered" evidence="1">
    <location>
        <begin position="1"/>
        <end position="31"/>
    </location>
</feature>
<organism evidence="3 4">
    <name type="scientific">Cichlidogyrus casuarinus</name>
    <dbReference type="NCBI Taxonomy" id="1844966"/>
    <lineage>
        <taxon>Eukaryota</taxon>
        <taxon>Metazoa</taxon>
        <taxon>Spiralia</taxon>
        <taxon>Lophotrochozoa</taxon>
        <taxon>Platyhelminthes</taxon>
        <taxon>Monogenea</taxon>
        <taxon>Monopisthocotylea</taxon>
        <taxon>Dactylogyridea</taxon>
        <taxon>Ancyrocephalidae</taxon>
        <taxon>Cichlidogyrus</taxon>
    </lineage>
</organism>
<feature type="transmembrane region" description="Helical" evidence="2">
    <location>
        <begin position="285"/>
        <end position="310"/>
    </location>
</feature>
<dbReference type="Proteomes" id="UP001626550">
    <property type="component" value="Unassembled WGS sequence"/>
</dbReference>
<evidence type="ECO:0000313" key="3">
    <source>
        <dbReference type="EMBL" id="KAL3313302.1"/>
    </source>
</evidence>
<protein>
    <submittedName>
        <fullName evidence="3">Uncharacterized protein</fullName>
    </submittedName>
</protein>
<accession>A0ABD2Q2C4</accession>
<reference evidence="3 4" key="1">
    <citation type="submission" date="2024-11" db="EMBL/GenBank/DDBJ databases">
        <title>Adaptive evolution of stress response genes in parasites aligns with host niche diversity.</title>
        <authorList>
            <person name="Hahn C."/>
            <person name="Resl P."/>
        </authorList>
    </citation>
    <scope>NUCLEOTIDE SEQUENCE [LARGE SCALE GENOMIC DNA]</scope>
    <source>
        <strain evidence="3">EGGRZ-B1_66</strain>
        <tissue evidence="3">Body</tissue>
    </source>
</reference>
<evidence type="ECO:0000256" key="1">
    <source>
        <dbReference type="SAM" id="MobiDB-lite"/>
    </source>
</evidence>